<dbReference type="Proteomes" id="UP000192980">
    <property type="component" value="Unassembled WGS sequence"/>
</dbReference>
<keyword evidence="1" id="KW-0472">Membrane</keyword>
<proteinExistence type="predicted"/>
<keyword evidence="1" id="KW-1133">Transmembrane helix</keyword>
<keyword evidence="3" id="KW-1185">Reference proteome</keyword>
<evidence type="ECO:0000256" key="1">
    <source>
        <dbReference type="SAM" id="Phobius"/>
    </source>
</evidence>
<feature type="transmembrane region" description="Helical" evidence="1">
    <location>
        <begin position="9"/>
        <end position="29"/>
    </location>
</feature>
<protein>
    <submittedName>
        <fullName evidence="2">Uncharacterized protein</fullName>
    </submittedName>
</protein>
<gene>
    <name evidence="2" type="ORF">SAMN05660862_2276</name>
</gene>
<evidence type="ECO:0000313" key="2">
    <source>
        <dbReference type="EMBL" id="SMG32636.1"/>
    </source>
</evidence>
<organism evidence="2 3">
    <name type="scientific">Sphingobacterium psychroaquaticum</name>
    <dbReference type="NCBI Taxonomy" id="561061"/>
    <lineage>
        <taxon>Bacteria</taxon>
        <taxon>Pseudomonadati</taxon>
        <taxon>Bacteroidota</taxon>
        <taxon>Sphingobacteriia</taxon>
        <taxon>Sphingobacteriales</taxon>
        <taxon>Sphingobacteriaceae</taxon>
        <taxon>Sphingobacterium</taxon>
    </lineage>
</organism>
<dbReference type="RefSeq" id="WP_200811786.1">
    <property type="nucleotide sequence ID" value="NZ_FXAU01000003.1"/>
</dbReference>
<reference evidence="2 3" key="1">
    <citation type="submission" date="2017-04" db="EMBL/GenBank/DDBJ databases">
        <authorList>
            <person name="Afonso C.L."/>
            <person name="Miller P.J."/>
            <person name="Scott M.A."/>
            <person name="Spackman E."/>
            <person name="Goraichik I."/>
            <person name="Dimitrov K.M."/>
            <person name="Suarez D.L."/>
            <person name="Swayne D.E."/>
        </authorList>
    </citation>
    <scope>NUCLEOTIDE SEQUENCE [LARGE SCALE GENOMIC DNA]</scope>
    <source>
        <strain evidence="2 3">DSM 22418</strain>
    </source>
</reference>
<name>A0A1X7JW17_9SPHI</name>
<keyword evidence="1" id="KW-0812">Transmembrane</keyword>
<dbReference type="EMBL" id="FXAU01000003">
    <property type="protein sequence ID" value="SMG32636.1"/>
    <property type="molecule type" value="Genomic_DNA"/>
</dbReference>
<evidence type="ECO:0000313" key="3">
    <source>
        <dbReference type="Proteomes" id="UP000192980"/>
    </source>
</evidence>
<dbReference type="AlphaFoldDB" id="A0A1X7JW17"/>
<sequence length="148" mass="17731">MKLTKQQRLGLIPILQYILCVTYLDIIYYQKNWQKLFVLQNAIFTYMQRKVIYKITYPNGKIYIGKDLTNTLNYFGSANSEYISADFTDEQMMDFTIRKEIIWETFSNDTNEVNRIEVELIRKYKSNNPQIGYNMWPKHKNNVDKSPT</sequence>
<accession>A0A1X7JW17</accession>